<feature type="domain" description="Glycosyltransferase subfamily 4-like N-terminal" evidence="4">
    <location>
        <begin position="36"/>
        <end position="154"/>
    </location>
</feature>
<dbReference type="Proteomes" id="UP001595823">
    <property type="component" value="Unassembled WGS sequence"/>
</dbReference>
<keyword evidence="6" id="KW-1185">Reference proteome</keyword>
<dbReference type="RefSeq" id="WP_380619975.1">
    <property type="nucleotide sequence ID" value="NZ_JBHSDK010000013.1"/>
</dbReference>
<protein>
    <submittedName>
        <fullName evidence="5">Glycosyltransferase</fullName>
    </submittedName>
</protein>
<accession>A0ABV8TXK2</accession>
<evidence type="ECO:0000313" key="6">
    <source>
        <dbReference type="Proteomes" id="UP001595823"/>
    </source>
</evidence>
<evidence type="ECO:0000259" key="4">
    <source>
        <dbReference type="Pfam" id="PF13579"/>
    </source>
</evidence>
<sequence length="926" mass="101267">MAGRLAGKIHRAWLEKRISATENGSGTTPRDADFRERLEIGVGRLLRPTTIWRYLDPVAQRIEAGMRELVIDLAPDAIHAHDIYPLGIAVRCADFFRARGREVPVVYDSHEFMPGVGDFAPAKYTALTSYEKRYIGRVDDVVTVSPDIAVALKKHYGLRYLPKVVLNTPPRKAPDEVVESLEFDNIRTHCDLEDEERLVVYSGGAAPERRLDVIVDALAKTPRHVHLALVLGSMTAPYVMELRKQAQELGVSRRVHFLPFVPSETVQHYLRTADAGIVSLVDTQLNHKLALPNKLFEYAHAGITVIVPDLPTSGAFVRTHGIGDTFAPRDSDSLAATMTRVLEPSQAQGPVPQEILDQFSWDHQAREYADLYSAIGRKLDAAPAKAAGASVAKSKSKGKKGSKEPALLPEDAVARILLLEDLPASGDTALGDLLESHPGLSLAATSDLPRLAALLHSRGLDDRFRKVDLDTDGFASDDHVKSVAMVIRGKNGDEVRAPENFVKVVSTGLPLIVGGDKALSRFAVKKSIGVKCLPESEHSLSRAVSKALTGGFKTLKFAERRRYGTTTPWPTTPGNDVRLWMGTANFAGQLTGLAGSLGATRPDVSSKVAVASTKARVIRYAADVEIEHFSQSKAKTKVEQVEAVLGWSTHVVSDAFRPVLGWLNGKDIAADLPALRMAKKQVALLVHGSEARDPDRHLAKHPDSLFKAAEPKMLEALRRISAENRAIAEAADLPVFVTTPDLLDDLPQATWLPLIVDYERWRNEREIFERERPVVVHAPSARWTKGTEAILPVLEDMDRRGAIELKLMEGKPHHAVVRAVRESDIVVDQFSIGAYGTFACEGMAAGKAVLAYVDGDTVDRMGVEPPLVNCRAADVRSGLEKLLDDRDLARRLGADAAAFAKQYHDGTMAVQRMSGFLASRFEDDAA</sequence>
<comment type="caution">
    <text evidence="5">The sequence shown here is derived from an EMBL/GenBank/DDBJ whole genome shotgun (WGS) entry which is preliminary data.</text>
</comment>
<evidence type="ECO:0000256" key="2">
    <source>
        <dbReference type="ARBA" id="ARBA00022679"/>
    </source>
</evidence>
<gene>
    <name evidence="5" type="ORF">ACFPET_08935</name>
</gene>
<feature type="domain" description="Glycosyl transferase family 1" evidence="3">
    <location>
        <begin position="188"/>
        <end position="343"/>
    </location>
</feature>
<dbReference type="SUPFAM" id="SSF53756">
    <property type="entry name" value="UDP-Glycosyltransferase/glycogen phosphorylase"/>
    <property type="match status" value="2"/>
</dbReference>
<keyword evidence="1" id="KW-0328">Glycosyltransferase</keyword>
<dbReference type="InterPro" id="IPR001296">
    <property type="entry name" value="Glyco_trans_1"/>
</dbReference>
<dbReference type="PANTHER" id="PTHR12526:SF629">
    <property type="entry name" value="TEICHURONIC ACID BIOSYNTHESIS GLYCOSYLTRANSFERASE TUAH-RELATED"/>
    <property type="match status" value="1"/>
</dbReference>
<reference evidence="6" key="1">
    <citation type="journal article" date="2019" name="Int. J. Syst. Evol. Microbiol.">
        <title>The Global Catalogue of Microorganisms (GCM) 10K type strain sequencing project: providing services to taxonomists for standard genome sequencing and annotation.</title>
        <authorList>
            <consortium name="The Broad Institute Genomics Platform"/>
            <consortium name="The Broad Institute Genome Sequencing Center for Infectious Disease"/>
            <person name="Wu L."/>
            <person name="Ma J."/>
        </authorList>
    </citation>
    <scope>NUCLEOTIDE SEQUENCE [LARGE SCALE GENOMIC DNA]</scope>
    <source>
        <strain evidence="6">IBRC-M 10908</strain>
    </source>
</reference>
<proteinExistence type="predicted"/>
<organism evidence="5 6">
    <name type="scientific">Salininema proteolyticum</name>
    <dbReference type="NCBI Taxonomy" id="1607685"/>
    <lineage>
        <taxon>Bacteria</taxon>
        <taxon>Bacillati</taxon>
        <taxon>Actinomycetota</taxon>
        <taxon>Actinomycetes</taxon>
        <taxon>Glycomycetales</taxon>
        <taxon>Glycomycetaceae</taxon>
        <taxon>Salininema</taxon>
    </lineage>
</organism>
<dbReference type="Pfam" id="PF13579">
    <property type="entry name" value="Glyco_trans_4_4"/>
    <property type="match status" value="1"/>
</dbReference>
<name>A0ABV8TXK2_9ACTN</name>
<evidence type="ECO:0000256" key="1">
    <source>
        <dbReference type="ARBA" id="ARBA00022676"/>
    </source>
</evidence>
<dbReference type="Gene3D" id="3.40.50.2000">
    <property type="entry name" value="Glycogen Phosphorylase B"/>
    <property type="match status" value="2"/>
</dbReference>
<evidence type="ECO:0000259" key="3">
    <source>
        <dbReference type="Pfam" id="PF00534"/>
    </source>
</evidence>
<dbReference type="InterPro" id="IPR028098">
    <property type="entry name" value="Glyco_trans_4-like_N"/>
</dbReference>
<keyword evidence="2" id="KW-0808">Transferase</keyword>
<evidence type="ECO:0000313" key="5">
    <source>
        <dbReference type="EMBL" id="MFC4335320.1"/>
    </source>
</evidence>
<dbReference type="PANTHER" id="PTHR12526">
    <property type="entry name" value="GLYCOSYLTRANSFERASE"/>
    <property type="match status" value="1"/>
</dbReference>
<dbReference type="Pfam" id="PF00534">
    <property type="entry name" value="Glycos_transf_1"/>
    <property type="match status" value="1"/>
</dbReference>
<dbReference type="EMBL" id="JBHSDK010000013">
    <property type="protein sequence ID" value="MFC4335320.1"/>
    <property type="molecule type" value="Genomic_DNA"/>
</dbReference>